<dbReference type="EMBL" id="BAABHO010000005">
    <property type="protein sequence ID" value="GAA4777823.1"/>
    <property type="molecule type" value="Genomic_DNA"/>
</dbReference>
<evidence type="ECO:0000313" key="2">
    <source>
        <dbReference type="EMBL" id="GAA4777823.1"/>
    </source>
</evidence>
<proteinExistence type="predicted"/>
<gene>
    <name evidence="2" type="ORF">GCM10023200_08350</name>
</gene>
<dbReference type="PANTHER" id="PTHR43586">
    <property type="entry name" value="CYSTEINE DESULFURASE"/>
    <property type="match status" value="1"/>
</dbReference>
<dbReference type="InterPro" id="IPR015424">
    <property type="entry name" value="PyrdxlP-dep_Trfase"/>
</dbReference>
<dbReference type="Gene3D" id="3.90.1150.10">
    <property type="entry name" value="Aspartate Aminotransferase, domain 1"/>
    <property type="match status" value="1"/>
</dbReference>
<evidence type="ECO:0000313" key="3">
    <source>
        <dbReference type="Proteomes" id="UP001500928"/>
    </source>
</evidence>
<feature type="domain" description="Aminotransferase class V" evidence="1">
    <location>
        <begin position="50"/>
        <end position="281"/>
    </location>
</feature>
<dbReference type="SUPFAM" id="SSF53383">
    <property type="entry name" value="PLP-dependent transferases"/>
    <property type="match status" value="1"/>
</dbReference>
<dbReference type="InterPro" id="IPR015422">
    <property type="entry name" value="PyrdxlP-dep_Trfase_small"/>
</dbReference>
<protein>
    <submittedName>
        <fullName evidence="2">Aminotransferase class V-fold PLP-dependent enzyme</fullName>
    </submittedName>
</protein>
<name>A0ABP9AB85_9PSEU</name>
<keyword evidence="3" id="KW-1185">Reference proteome</keyword>
<evidence type="ECO:0000259" key="1">
    <source>
        <dbReference type="Pfam" id="PF00266"/>
    </source>
</evidence>
<dbReference type="InterPro" id="IPR000192">
    <property type="entry name" value="Aminotrans_V_dom"/>
</dbReference>
<comment type="caution">
    <text evidence="2">The sequence shown here is derived from an EMBL/GenBank/DDBJ whole genome shotgun (WGS) entry which is preliminary data.</text>
</comment>
<dbReference type="Proteomes" id="UP001500928">
    <property type="component" value="Unassembled WGS sequence"/>
</dbReference>
<reference evidence="3" key="1">
    <citation type="journal article" date="2019" name="Int. J. Syst. Evol. Microbiol.">
        <title>The Global Catalogue of Microorganisms (GCM) 10K type strain sequencing project: providing services to taxonomists for standard genome sequencing and annotation.</title>
        <authorList>
            <consortium name="The Broad Institute Genomics Platform"/>
            <consortium name="The Broad Institute Genome Sequencing Center for Infectious Disease"/>
            <person name="Wu L."/>
            <person name="Ma J."/>
        </authorList>
    </citation>
    <scope>NUCLEOTIDE SEQUENCE [LARGE SCALE GENOMIC DNA]</scope>
    <source>
        <strain evidence="3">JCM 17979</strain>
    </source>
</reference>
<dbReference type="Pfam" id="PF00266">
    <property type="entry name" value="Aminotran_5"/>
    <property type="match status" value="1"/>
</dbReference>
<sequence length="336" mass="34286">MRSAFGTTFAVDGVYLNTPSIGVPPAPVVDAVADAVTGWGRGAAEPPEFDAHVATGREAFASLVGVPASSVVLGSAVSGLLGLVAASLPAGARVLTAEREFTSVTFPFAAAGHDVGEVPLEELPERAAGADVVAVSVVASADGALLDLAALRAEVGPDTLVVLDATQSLGWLPADLAWADAVVAGGYKWLLSPRGAAWMAVSERLAARLVPAQSGWYAGGWDAIYGLPLRLHDDARRFDLSPVWLAHVGAAVALPWIASLDATAVHDHAVGLANRLRAGLDLPRGDSAIVAVRRDGAAERLAAAGVRAAVRHGAARVGFHLHNTEADADAVLDALA</sequence>
<keyword evidence="2" id="KW-0032">Aminotransferase</keyword>
<dbReference type="Gene3D" id="3.40.640.10">
    <property type="entry name" value="Type I PLP-dependent aspartate aminotransferase-like (Major domain)"/>
    <property type="match status" value="1"/>
</dbReference>
<dbReference type="PANTHER" id="PTHR43586:SF21">
    <property type="entry name" value="PYRIDOXAL PHOSPHATE (PLP)-DEPENDENT ASPARTATE AMINOTRANSFERASE SUPERFAMILY"/>
    <property type="match status" value="1"/>
</dbReference>
<keyword evidence="2" id="KW-0808">Transferase</keyword>
<dbReference type="GO" id="GO:0008483">
    <property type="term" value="F:transaminase activity"/>
    <property type="evidence" value="ECO:0007669"/>
    <property type="project" value="UniProtKB-KW"/>
</dbReference>
<accession>A0ABP9AB85</accession>
<dbReference type="InterPro" id="IPR015421">
    <property type="entry name" value="PyrdxlP-dep_Trfase_major"/>
</dbReference>
<dbReference type="RefSeq" id="WP_345411167.1">
    <property type="nucleotide sequence ID" value="NZ_BAABHO010000005.1"/>
</dbReference>
<organism evidence="2 3">
    <name type="scientific">Actinomycetospora chlora</name>
    <dbReference type="NCBI Taxonomy" id="663608"/>
    <lineage>
        <taxon>Bacteria</taxon>
        <taxon>Bacillati</taxon>
        <taxon>Actinomycetota</taxon>
        <taxon>Actinomycetes</taxon>
        <taxon>Pseudonocardiales</taxon>
        <taxon>Pseudonocardiaceae</taxon>
        <taxon>Actinomycetospora</taxon>
    </lineage>
</organism>